<evidence type="ECO:0000313" key="2">
    <source>
        <dbReference type="EMBL" id="KAJ7968229.1"/>
    </source>
</evidence>
<dbReference type="GO" id="GO:0004197">
    <property type="term" value="F:cysteine-type endopeptidase activity"/>
    <property type="evidence" value="ECO:0007669"/>
    <property type="project" value="TreeGrafter"/>
</dbReference>
<comment type="caution">
    <text evidence="2">The sequence shown here is derived from an EMBL/GenBank/DDBJ whole genome shotgun (WGS) entry which is preliminary data.</text>
</comment>
<dbReference type="EMBL" id="JARAOO010000005">
    <property type="protein sequence ID" value="KAJ7968229.1"/>
    <property type="molecule type" value="Genomic_DNA"/>
</dbReference>
<dbReference type="GO" id="GO:0005737">
    <property type="term" value="C:cytoplasm"/>
    <property type="evidence" value="ECO:0007669"/>
    <property type="project" value="TreeGrafter"/>
</dbReference>
<protein>
    <submittedName>
        <fullName evidence="2">Metacaspase-1</fullName>
    </submittedName>
</protein>
<dbReference type="PANTHER" id="PTHR48104:SF2">
    <property type="entry name" value="METACASPASE-1-LIKE ISOFORM X1"/>
    <property type="match status" value="1"/>
</dbReference>
<proteinExistence type="inferred from homology"/>
<evidence type="ECO:0000256" key="1">
    <source>
        <dbReference type="ARBA" id="ARBA00009005"/>
    </source>
</evidence>
<dbReference type="Proteomes" id="UP001163823">
    <property type="component" value="Chromosome 5"/>
</dbReference>
<gene>
    <name evidence="2" type="ORF">O6P43_012363</name>
</gene>
<organism evidence="2 3">
    <name type="scientific">Quillaja saponaria</name>
    <name type="common">Soap bark tree</name>
    <dbReference type="NCBI Taxonomy" id="32244"/>
    <lineage>
        <taxon>Eukaryota</taxon>
        <taxon>Viridiplantae</taxon>
        <taxon>Streptophyta</taxon>
        <taxon>Embryophyta</taxon>
        <taxon>Tracheophyta</taxon>
        <taxon>Spermatophyta</taxon>
        <taxon>Magnoliopsida</taxon>
        <taxon>eudicotyledons</taxon>
        <taxon>Gunneridae</taxon>
        <taxon>Pentapetalae</taxon>
        <taxon>rosids</taxon>
        <taxon>fabids</taxon>
        <taxon>Fabales</taxon>
        <taxon>Quillajaceae</taxon>
        <taxon>Quillaja</taxon>
    </lineage>
</organism>
<accession>A0AAD7M1I4</accession>
<reference evidence="2" key="1">
    <citation type="journal article" date="2023" name="Science">
        <title>Elucidation of the pathway for biosynthesis of saponin adjuvants from the soapbark tree.</title>
        <authorList>
            <person name="Reed J."/>
            <person name="Orme A."/>
            <person name="El-Demerdash A."/>
            <person name="Owen C."/>
            <person name="Martin L.B.B."/>
            <person name="Misra R.C."/>
            <person name="Kikuchi S."/>
            <person name="Rejzek M."/>
            <person name="Martin A.C."/>
            <person name="Harkess A."/>
            <person name="Leebens-Mack J."/>
            <person name="Louveau T."/>
            <person name="Stephenson M.J."/>
            <person name="Osbourn A."/>
        </authorList>
    </citation>
    <scope>NUCLEOTIDE SEQUENCE</scope>
    <source>
        <strain evidence="2">S10</strain>
    </source>
</reference>
<evidence type="ECO:0000313" key="3">
    <source>
        <dbReference type="Proteomes" id="UP001163823"/>
    </source>
</evidence>
<dbReference type="InterPro" id="IPR050452">
    <property type="entry name" value="Metacaspase"/>
</dbReference>
<dbReference type="PANTHER" id="PTHR48104">
    <property type="entry name" value="METACASPASE-4"/>
    <property type="match status" value="1"/>
</dbReference>
<comment type="similarity">
    <text evidence="1">Belongs to the peptidase C14B family.</text>
</comment>
<keyword evidence="3" id="KW-1185">Reference proteome</keyword>
<sequence length="128" mass="15174">MPPFASQHRCLVCHTVNTSIHGDGLLGQDQGRHCRTMKRFKDGFHVIRQNQRPSQLGSYSSSQEQHINKRELLCGVSYRENKKRLKGTINDVKYMKELLINRFHFPRDHIRVLTEEEKTQIQFQQRRT</sequence>
<name>A0AAD7M1I4_QUISA</name>
<dbReference type="AlphaFoldDB" id="A0AAD7M1I4"/>
<dbReference type="KEGG" id="qsa:O6P43_012363"/>
<dbReference type="Gene3D" id="3.40.50.12660">
    <property type="match status" value="1"/>
</dbReference>
<dbReference type="GO" id="GO:0006508">
    <property type="term" value="P:proteolysis"/>
    <property type="evidence" value="ECO:0007669"/>
    <property type="project" value="TreeGrafter"/>
</dbReference>